<dbReference type="SUPFAM" id="SSF109854">
    <property type="entry name" value="DinB/YfiT-like putative metalloenzymes"/>
    <property type="match status" value="1"/>
</dbReference>
<protein>
    <submittedName>
        <fullName evidence="2">Uncharacterized protein (TIGR03083 family)</fullName>
    </submittedName>
</protein>
<dbReference type="InterPro" id="IPR024344">
    <property type="entry name" value="MDMPI_metal-binding"/>
</dbReference>
<dbReference type="NCBIfam" id="TIGR03083">
    <property type="entry name" value="maleylpyruvate isomerase family mycothiol-dependent enzyme"/>
    <property type="match status" value="1"/>
</dbReference>
<dbReference type="AlphaFoldDB" id="A0A839Q7D7"/>
<evidence type="ECO:0000313" key="3">
    <source>
        <dbReference type="Proteomes" id="UP000550501"/>
    </source>
</evidence>
<dbReference type="InterPro" id="IPR034660">
    <property type="entry name" value="DinB/YfiT-like"/>
</dbReference>
<sequence length="204" mass="21530">MGTVRRLAQRERERFADLLAGLTPEQWAAPSLCPGWSVRDVAAHTVGYLGQSVPALAAAMVQHRGDVDRLNARMLAGFAAWSPSDLVEAMRRDSAPAGAGGLYGGRVALIECVVHQQDIRRPLGLHAATPADALRVSLDYARISPVIGGARRTRGLQLVATDMAWSAGRGLQVHGPAQALLMVLTGRGDVVRAELSGEGAARVG</sequence>
<dbReference type="RefSeq" id="WP_183470549.1">
    <property type="nucleotide sequence ID" value="NZ_JACHVU010000008.1"/>
</dbReference>
<gene>
    <name evidence="2" type="ORF">FHR72_003624</name>
</gene>
<dbReference type="InterPro" id="IPR017517">
    <property type="entry name" value="Maleyloyr_isom"/>
</dbReference>
<dbReference type="Pfam" id="PF11716">
    <property type="entry name" value="MDMPI_N"/>
    <property type="match status" value="1"/>
</dbReference>
<dbReference type="EMBL" id="JACHVU010000008">
    <property type="protein sequence ID" value="MBB2992128.1"/>
    <property type="molecule type" value="Genomic_DNA"/>
</dbReference>
<keyword evidence="3" id="KW-1185">Reference proteome</keyword>
<dbReference type="Proteomes" id="UP000550501">
    <property type="component" value="Unassembled WGS sequence"/>
</dbReference>
<dbReference type="Gene3D" id="1.20.120.450">
    <property type="entry name" value="dinb family like domain"/>
    <property type="match status" value="1"/>
</dbReference>
<feature type="domain" description="Mycothiol-dependent maleylpyruvate isomerase metal-binding" evidence="1">
    <location>
        <begin position="9"/>
        <end position="119"/>
    </location>
</feature>
<accession>A0A839Q7D7</accession>
<reference evidence="2 3" key="1">
    <citation type="submission" date="2020-08" db="EMBL/GenBank/DDBJ databases">
        <title>The Agave Microbiome: Exploring the role of microbial communities in plant adaptations to desert environments.</title>
        <authorList>
            <person name="Partida-Martinez L.P."/>
        </authorList>
    </citation>
    <scope>NUCLEOTIDE SEQUENCE [LARGE SCALE GENOMIC DNA]</scope>
    <source>
        <strain evidence="2 3">AT2.18</strain>
    </source>
</reference>
<evidence type="ECO:0000259" key="1">
    <source>
        <dbReference type="Pfam" id="PF11716"/>
    </source>
</evidence>
<evidence type="ECO:0000313" key="2">
    <source>
        <dbReference type="EMBL" id="MBB2992128.1"/>
    </source>
</evidence>
<proteinExistence type="predicted"/>
<comment type="caution">
    <text evidence="2">The sequence shown here is derived from an EMBL/GenBank/DDBJ whole genome shotgun (WGS) entry which is preliminary data.</text>
</comment>
<name>A0A839Q7D7_MYCIR</name>
<dbReference type="GO" id="GO:0046872">
    <property type="term" value="F:metal ion binding"/>
    <property type="evidence" value="ECO:0007669"/>
    <property type="project" value="InterPro"/>
</dbReference>
<organism evidence="2 3">
    <name type="scientific">Mycolicibacterium iranicum</name>
    <name type="common">Mycobacterium iranicum</name>
    <dbReference type="NCBI Taxonomy" id="912594"/>
    <lineage>
        <taxon>Bacteria</taxon>
        <taxon>Bacillati</taxon>
        <taxon>Actinomycetota</taxon>
        <taxon>Actinomycetes</taxon>
        <taxon>Mycobacteriales</taxon>
        <taxon>Mycobacteriaceae</taxon>
        <taxon>Mycolicibacterium</taxon>
    </lineage>
</organism>